<comment type="caution">
    <text evidence="1">The sequence shown here is derived from an EMBL/GenBank/DDBJ whole genome shotgun (WGS) entry which is preliminary data.</text>
</comment>
<dbReference type="GO" id="GO:0003677">
    <property type="term" value="F:DNA binding"/>
    <property type="evidence" value="ECO:0007669"/>
    <property type="project" value="UniProtKB-KW"/>
</dbReference>
<keyword evidence="1" id="KW-0238">DNA-binding</keyword>
<dbReference type="Proteomes" id="UP000249324">
    <property type="component" value="Unassembled WGS sequence"/>
</dbReference>
<organism evidence="1 2">
    <name type="scientific">Thermocrispum agreste</name>
    <dbReference type="NCBI Taxonomy" id="37925"/>
    <lineage>
        <taxon>Bacteria</taxon>
        <taxon>Bacillati</taxon>
        <taxon>Actinomycetota</taxon>
        <taxon>Actinomycetes</taxon>
        <taxon>Pseudonocardiales</taxon>
        <taxon>Pseudonocardiaceae</taxon>
        <taxon>Thermocrispum</taxon>
    </lineage>
</organism>
<dbReference type="AlphaFoldDB" id="A0ABD6FDD8"/>
<sequence length="195" mass="21110">MTAATGLESVLAEAGLRVDAREFLRLVADAARRIAPMHGSPSDYFTEEQRKVLTDVGLDLRDAQEGELDPRARSVAAAAAFAETSYSVSEAAQLLGVDASRIRHRLKDGKLLGWKDHGWRLPAWQFTEHGTLPGLDVVLRSIPDDQPQLVVAAFMNTPQADLELNGKPVSPRAWLLAHGDPQRVADLIATLGTAA</sequence>
<evidence type="ECO:0000313" key="2">
    <source>
        <dbReference type="Proteomes" id="UP000249324"/>
    </source>
</evidence>
<name>A0ABD6FDD8_9PSEU</name>
<proteinExistence type="predicted"/>
<gene>
    <name evidence="1" type="ORF">DIU77_006920</name>
</gene>
<reference evidence="1 2" key="1">
    <citation type="journal article" date="2021" name="BMC Genomics">
        <title>Genome-resolved metagenome and metatranscriptome analyses of thermophilic composting reveal key bacterial players and their metabolic interactions.</title>
        <authorList>
            <person name="Braga L.P.P."/>
            <person name="Pereira R.V."/>
            <person name="Martins L.F."/>
            <person name="Moura L.M.S."/>
            <person name="Sanchez F.B."/>
            <person name="Patane J.S.L."/>
            <person name="da Silva A.M."/>
            <person name="Setubal J.C."/>
        </authorList>
    </citation>
    <scope>NUCLEOTIDE SEQUENCE [LARGE SCALE GENOMIC DNA]</scope>
    <source>
        <strain evidence="1">ZC4RG45</strain>
    </source>
</reference>
<accession>A0ABD6FDD8</accession>
<dbReference type="EMBL" id="QGUI02000062">
    <property type="protein sequence ID" value="MFO7191960.1"/>
    <property type="molecule type" value="Genomic_DNA"/>
</dbReference>
<evidence type="ECO:0000313" key="1">
    <source>
        <dbReference type="EMBL" id="MFO7191960.1"/>
    </source>
</evidence>
<protein>
    <submittedName>
        <fullName evidence="1">DNA-binding protein</fullName>
    </submittedName>
</protein>